<dbReference type="InParanoid" id="A0A059CRM0"/>
<feature type="region of interest" description="Disordered" evidence="1">
    <location>
        <begin position="75"/>
        <end position="120"/>
    </location>
</feature>
<gene>
    <name evidence="2" type="ORF">EUGRSUZ_C02217</name>
</gene>
<organism evidence="2">
    <name type="scientific">Eucalyptus grandis</name>
    <name type="common">Flooded gum</name>
    <dbReference type="NCBI Taxonomy" id="71139"/>
    <lineage>
        <taxon>Eukaryota</taxon>
        <taxon>Viridiplantae</taxon>
        <taxon>Streptophyta</taxon>
        <taxon>Embryophyta</taxon>
        <taxon>Tracheophyta</taxon>
        <taxon>Spermatophyta</taxon>
        <taxon>Magnoliopsida</taxon>
        <taxon>eudicotyledons</taxon>
        <taxon>Gunneridae</taxon>
        <taxon>Pentapetalae</taxon>
        <taxon>rosids</taxon>
        <taxon>malvids</taxon>
        <taxon>Myrtales</taxon>
        <taxon>Myrtaceae</taxon>
        <taxon>Myrtoideae</taxon>
        <taxon>Eucalypteae</taxon>
        <taxon>Eucalyptus</taxon>
    </lineage>
</organism>
<sequence length="120" mass="13272">MFSYCQSSQQTALGPEGSAYYYSNNKHTADNGHVVEVLGSMKAPITIYKPTTIPDIAELQLRGIFFLTKASTTLRDVQNPQDKSSTKGKQPSMRPTPKKLQVHKHGQSTSNYINNNVNAI</sequence>
<proteinExistence type="predicted"/>
<reference evidence="2" key="1">
    <citation type="submission" date="2013-07" db="EMBL/GenBank/DDBJ databases">
        <title>The genome of Eucalyptus grandis.</title>
        <authorList>
            <person name="Schmutz J."/>
            <person name="Hayes R."/>
            <person name="Myburg A."/>
            <person name="Tuskan G."/>
            <person name="Grattapaglia D."/>
            <person name="Rokhsar D.S."/>
        </authorList>
    </citation>
    <scope>NUCLEOTIDE SEQUENCE</scope>
    <source>
        <tissue evidence="2">Leaf extractions</tissue>
    </source>
</reference>
<protein>
    <submittedName>
        <fullName evidence="2">Uncharacterized protein</fullName>
    </submittedName>
</protein>
<feature type="compositionally biased region" description="Polar residues" evidence="1">
    <location>
        <begin position="75"/>
        <end position="89"/>
    </location>
</feature>
<evidence type="ECO:0000256" key="1">
    <source>
        <dbReference type="SAM" id="MobiDB-lite"/>
    </source>
</evidence>
<dbReference type="Gramene" id="KCW80854">
    <property type="protein sequence ID" value="KCW80854"/>
    <property type="gene ID" value="EUGRSUZ_C02217"/>
</dbReference>
<evidence type="ECO:0000313" key="2">
    <source>
        <dbReference type="EMBL" id="KCW80854.1"/>
    </source>
</evidence>
<name>A0A059CRM0_EUCGR</name>
<dbReference type="EMBL" id="KK198755">
    <property type="protein sequence ID" value="KCW80854.1"/>
    <property type="molecule type" value="Genomic_DNA"/>
</dbReference>
<feature type="compositionally biased region" description="Polar residues" evidence="1">
    <location>
        <begin position="107"/>
        <end position="120"/>
    </location>
</feature>
<accession>A0A059CRM0</accession>
<dbReference type="AlphaFoldDB" id="A0A059CRM0"/>
<feature type="compositionally biased region" description="Basic residues" evidence="1">
    <location>
        <begin position="96"/>
        <end position="106"/>
    </location>
</feature>